<name>A0ACC0PWM7_RHOML</name>
<keyword evidence="2" id="KW-1185">Reference proteome</keyword>
<evidence type="ECO:0000313" key="2">
    <source>
        <dbReference type="Proteomes" id="UP001062846"/>
    </source>
</evidence>
<gene>
    <name evidence="1" type="ORF">RHMOL_Rhmol02G0249400</name>
</gene>
<proteinExistence type="predicted"/>
<protein>
    <submittedName>
        <fullName evidence="1">Uncharacterized protein</fullName>
    </submittedName>
</protein>
<sequence>MHRMALVGLFFIICIASFGIEYNLASYNHSCVTYDVMHYGAAGDGCTDDSQAFIKAWKATCGASGGSPILKIPGGKTFFLKPLAFLGPCKSSHIQVQISGTLMAPGNRKGWSNCQSNTWLYFSGVNSLSVYGNGQINGQGSCWWKGASYIANHDLDSYSALRFHQCNNLQLTGLTHKNSGRNHISISDCQGVTISGISISAPENSPNTDGIDISMSTHVSIRDSRIGTGVSCGPGHGISVGSLGAHGSYSQVEWVRVQGCSFTGTKNGGRVKTWPGGSGYARHIYYENITLNNVKNPIIIDQDYCNGKHNCPDEAKAVQVSDVYFSNWRGTSAGEDAITLDCSSHSPCRNIMIEDVHITSSNGGSKVYSTCKNAHGRFLQATPPSPDLEKPNQNKTTREDPPGQKPDQHSNRNRPQHPDRNRPQHPDITGQESRQNKNKTQNQNPNLPKHSKQPPQHRCHNHHTNHKNHDSPYCRHAQSQHTISTHNIATNNPAKSHHHTTRNSQAPLGKRPAISNKVERRSTTGSRKSAERDTPSRVSDGILPEGGGGGNEEGGGKGKREGGNNSPRKRGVPTREGEKKNEDKERCPGEEAAPPPQANNGG</sequence>
<accession>A0ACC0PWM7</accession>
<evidence type="ECO:0000313" key="1">
    <source>
        <dbReference type="EMBL" id="KAI8569067.1"/>
    </source>
</evidence>
<organism evidence="1 2">
    <name type="scientific">Rhododendron molle</name>
    <name type="common">Chinese azalea</name>
    <name type="synonym">Azalea mollis</name>
    <dbReference type="NCBI Taxonomy" id="49168"/>
    <lineage>
        <taxon>Eukaryota</taxon>
        <taxon>Viridiplantae</taxon>
        <taxon>Streptophyta</taxon>
        <taxon>Embryophyta</taxon>
        <taxon>Tracheophyta</taxon>
        <taxon>Spermatophyta</taxon>
        <taxon>Magnoliopsida</taxon>
        <taxon>eudicotyledons</taxon>
        <taxon>Gunneridae</taxon>
        <taxon>Pentapetalae</taxon>
        <taxon>asterids</taxon>
        <taxon>Ericales</taxon>
        <taxon>Ericaceae</taxon>
        <taxon>Ericoideae</taxon>
        <taxon>Rhodoreae</taxon>
        <taxon>Rhododendron</taxon>
    </lineage>
</organism>
<dbReference type="Proteomes" id="UP001062846">
    <property type="component" value="Chromosome 2"/>
</dbReference>
<reference evidence="1" key="1">
    <citation type="submission" date="2022-02" db="EMBL/GenBank/DDBJ databases">
        <title>Plant Genome Project.</title>
        <authorList>
            <person name="Zhang R.-G."/>
        </authorList>
    </citation>
    <scope>NUCLEOTIDE SEQUENCE</scope>
    <source>
        <strain evidence="1">AT1</strain>
    </source>
</reference>
<dbReference type="EMBL" id="CM046389">
    <property type="protein sequence ID" value="KAI8569067.1"/>
    <property type="molecule type" value="Genomic_DNA"/>
</dbReference>
<comment type="caution">
    <text evidence="1">The sequence shown here is derived from an EMBL/GenBank/DDBJ whole genome shotgun (WGS) entry which is preliminary data.</text>
</comment>